<evidence type="ECO:0000313" key="5">
    <source>
        <dbReference type="Proteomes" id="UP001549097"/>
    </source>
</evidence>
<dbReference type="PROSITE" id="PS52029">
    <property type="entry name" value="LD_TPASE"/>
    <property type="match status" value="1"/>
</dbReference>
<keyword evidence="2" id="KW-0732">Signal</keyword>
<evidence type="ECO:0000256" key="1">
    <source>
        <dbReference type="PROSITE-ProRule" id="PRU01373"/>
    </source>
</evidence>
<proteinExistence type="predicted"/>
<sequence>MKKRWLLCGVVTVVLMSILAKPAIAADFPRQKLISSKFFNESQMMIVESNGWDTKYAKLSTYEKVNGVWTKVFNDMPAMIGYNGFARVMKEGGGASPSGIYSMGLGFGSVAKPANSNYPYRVTTSYDYWVDDVTSLDYNKWINYSGDPTKRWKSFERMNHPLYKYGAVIKYNENPIVAGKGSAIFLHMWKSSSSATAGCVAVSETNMKTLLSWMDPKKKPLMVMGPTSEVDGYLYARNEKLPEVDVMINGVKQTFDQPAVSVDNRTLAPFRGIGEALGAKVEWNAETETVKAVRNGTTVELKYLSNVGKINGESVQLDTALISINNRMVVPVRFFAEAFGADVKWDASRNLVVIND</sequence>
<dbReference type="Proteomes" id="UP001549097">
    <property type="component" value="Unassembled WGS sequence"/>
</dbReference>
<keyword evidence="1" id="KW-0573">Peptidoglycan synthesis</keyword>
<dbReference type="InterPro" id="IPR005490">
    <property type="entry name" value="LD_TPept_cat_dom"/>
</dbReference>
<feature type="active site" description="Proton donor/acceptor" evidence="1">
    <location>
        <position position="187"/>
    </location>
</feature>
<dbReference type="InterPro" id="IPR036582">
    <property type="entry name" value="Mao_N_sf"/>
</dbReference>
<dbReference type="InterPro" id="IPR012854">
    <property type="entry name" value="Cu_amine_oxidase-like_N"/>
</dbReference>
<feature type="active site" description="Nucleophile" evidence="1">
    <location>
        <position position="199"/>
    </location>
</feature>
<gene>
    <name evidence="4" type="ORF">ABID52_000532</name>
</gene>
<keyword evidence="1" id="KW-0133">Cell shape</keyword>
<dbReference type="Pfam" id="PF07833">
    <property type="entry name" value="Cu_amine_oxidN1"/>
    <property type="match status" value="1"/>
</dbReference>
<comment type="caution">
    <text evidence="4">The sequence shown here is derived from an EMBL/GenBank/DDBJ whole genome shotgun (WGS) entry which is preliminary data.</text>
</comment>
<feature type="domain" description="L,D-TPase catalytic" evidence="3">
    <location>
        <begin position="48"/>
        <end position="224"/>
    </location>
</feature>
<protein>
    <submittedName>
        <fullName evidence="4">L,D-peptidoglycan transpeptidase YkuD (ErfK/YbiS/YcfS/YnhG family)</fullName>
    </submittedName>
</protein>
<reference evidence="4 5" key="1">
    <citation type="submission" date="2024-06" db="EMBL/GenBank/DDBJ databases">
        <title>Genomic Encyclopedia of Type Strains, Phase IV (KMG-IV): sequencing the most valuable type-strain genomes for metagenomic binning, comparative biology and taxonomic classification.</title>
        <authorList>
            <person name="Goeker M."/>
        </authorList>
    </citation>
    <scope>NUCLEOTIDE SEQUENCE [LARGE SCALE GENOMIC DNA]</scope>
    <source>
        <strain evidence="4 5">DSM 100124</strain>
    </source>
</reference>
<feature type="chain" id="PRO_5045728655" evidence="2">
    <location>
        <begin position="26"/>
        <end position="356"/>
    </location>
</feature>
<feature type="signal peptide" evidence="2">
    <location>
        <begin position="1"/>
        <end position="25"/>
    </location>
</feature>
<dbReference type="PANTHER" id="PTHR38589:SF1">
    <property type="entry name" value="BLR0621 PROTEIN"/>
    <property type="match status" value="1"/>
</dbReference>
<dbReference type="RefSeq" id="WP_198768447.1">
    <property type="nucleotide sequence ID" value="NZ_JAEACF010000001.1"/>
</dbReference>
<accession>A0ABV2LEE1</accession>
<name>A0ABV2LEE1_9BACL</name>
<dbReference type="PANTHER" id="PTHR38589">
    <property type="entry name" value="BLR0621 PROTEIN"/>
    <property type="match status" value="1"/>
</dbReference>
<keyword evidence="5" id="KW-1185">Reference proteome</keyword>
<organism evidence="4 5">
    <name type="scientific">Fictibacillus halophilus</name>
    <dbReference type="NCBI Taxonomy" id="1610490"/>
    <lineage>
        <taxon>Bacteria</taxon>
        <taxon>Bacillati</taxon>
        <taxon>Bacillota</taxon>
        <taxon>Bacilli</taxon>
        <taxon>Bacillales</taxon>
        <taxon>Fictibacillaceae</taxon>
        <taxon>Fictibacillus</taxon>
    </lineage>
</organism>
<evidence type="ECO:0000313" key="4">
    <source>
        <dbReference type="EMBL" id="MET3726951.1"/>
    </source>
</evidence>
<dbReference type="Gene3D" id="3.30.457.10">
    <property type="entry name" value="Copper amine oxidase-like, N-terminal domain"/>
    <property type="match status" value="1"/>
</dbReference>
<evidence type="ECO:0000256" key="2">
    <source>
        <dbReference type="SAM" id="SignalP"/>
    </source>
</evidence>
<dbReference type="EMBL" id="JBEPMP010000001">
    <property type="protein sequence ID" value="MET3726951.1"/>
    <property type="molecule type" value="Genomic_DNA"/>
</dbReference>
<evidence type="ECO:0000259" key="3">
    <source>
        <dbReference type="PROSITE" id="PS52029"/>
    </source>
</evidence>
<dbReference type="Pfam" id="PF03734">
    <property type="entry name" value="YkuD"/>
    <property type="match status" value="1"/>
</dbReference>
<dbReference type="SUPFAM" id="SSF55383">
    <property type="entry name" value="Copper amine oxidase, domain N"/>
    <property type="match status" value="1"/>
</dbReference>
<comment type="pathway">
    <text evidence="1">Cell wall biogenesis; peptidoglycan biosynthesis.</text>
</comment>
<keyword evidence="1" id="KW-0961">Cell wall biogenesis/degradation</keyword>